<sequence length="111" mass="12008">MSDLKLVLHVDQADRWPAALTNLANLTRDYPDADVRVVANGAGVYAFLGDTDLLGKMRQASEHQVRFEVCANALHEHAIDPGQLPDWAQVVPAGVVALAEAQQGGYAYIKP</sequence>
<dbReference type="Pfam" id="PF02635">
    <property type="entry name" value="DsrE"/>
    <property type="match status" value="1"/>
</dbReference>
<dbReference type="InterPro" id="IPR027396">
    <property type="entry name" value="DsrEFH-like"/>
</dbReference>
<dbReference type="InterPro" id="IPR003787">
    <property type="entry name" value="Sulphur_relay_DsrE/F-like"/>
</dbReference>
<evidence type="ECO:0000313" key="2">
    <source>
        <dbReference type="Proteomes" id="UP001404956"/>
    </source>
</evidence>
<comment type="caution">
    <text evidence="1">The sequence shown here is derived from an EMBL/GenBank/DDBJ whole genome shotgun (WGS) entry which is preliminary data.</text>
</comment>
<organism evidence="1 2">
    <name type="scientific">Deinococcus aluminii</name>
    <dbReference type="NCBI Taxonomy" id="1656885"/>
    <lineage>
        <taxon>Bacteria</taxon>
        <taxon>Thermotogati</taxon>
        <taxon>Deinococcota</taxon>
        <taxon>Deinococci</taxon>
        <taxon>Deinococcales</taxon>
        <taxon>Deinococcaceae</taxon>
        <taxon>Deinococcus</taxon>
    </lineage>
</organism>
<name>A0ABP9XF82_9DEIO</name>
<gene>
    <name evidence="1" type="ORF">Dalu01_02422</name>
</gene>
<accession>A0ABP9XF82</accession>
<dbReference type="RefSeq" id="WP_345454956.1">
    <property type="nucleotide sequence ID" value="NZ_BAABRV010000005.1"/>
</dbReference>
<evidence type="ECO:0008006" key="3">
    <source>
        <dbReference type="Google" id="ProtNLM"/>
    </source>
</evidence>
<proteinExistence type="predicted"/>
<reference evidence="1 2" key="1">
    <citation type="submission" date="2024-02" db="EMBL/GenBank/DDBJ databases">
        <title>Deinococcus aluminii NBRC 112889.</title>
        <authorList>
            <person name="Ichikawa N."/>
            <person name="Katano-Makiyama Y."/>
            <person name="Hidaka K."/>
        </authorList>
    </citation>
    <scope>NUCLEOTIDE SEQUENCE [LARGE SCALE GENOMIC DNA]</scope>
    <source>
        <strain evidence="1 2">NBRC 112889</strain>
    </source>
</reference>
<dbReference type="Gene3D" id="3.40.1260.10">
    <property type="entry name" value="DsrEFH-like"/>
    <property type="match status" value="1"/>
</dbReference>
<dbReference type="SUPFAM" id="SSF75169">
    <property type="entry name" value="DsrEFH-like"/>
    <property type="match status" value="1"/>
</dbReference>
<dbReference type="PANTHER" id="PTHR37691:SF1">
    <property type="entry name" value="BLR3518 PROTEIN"/>
    <property type="match status" value="1"/>
</dbReference>
<evidence type="ECO:0000313" key="1">
    <source>
        <dbReference type="EMBL" id="GAA5534014.1"/>
    </source>
</evidence>
<protein>
    <recommendedName>
        <fullName evidence="3">DsrE family protein</fullName>
    </recommendedName>
</protein>
<dbReference type="EMBL" id="BAABRV010000005">
    <property type="protein sequence ID" value="GAA5534014.1"/>
    <property type="molecule type" value="Genomic_DNA"/>
</dbReference>
<dbReference type="PANTHER" id="PTHR37691">
    <property type="entry name" value="BLR3518 PROTEIN"/>
    <property type="match status" value="1"/>
</dbReference>
<keyword evidence="2" id="KW-1185">Reference proteome</keyword>
<dbReference type="Proteomes" id="UP001404956">
    <property type="component" value="Unassembled WGS sequence"/>
</dbReference>